<gene>
    <name evidence="8" type="ORF">AV274_5652</name>
</gene>
<proteinExistence type="predicted"/>
<evidence type="ECO:0000256" key="1">
    <source>
        <dbReference type="ARBA" id="ARBA00022768"/>
    </source>
</evidence>
<evidence type="ECO:0000256" key="2">
    <source>
        <dbReference type="ARBA" id="ARBA00022917"/>
    </source>
</evidence>
<dbReference type="InterPro" id="IPR001662">
    <property type="entry name" value="EF1B_G_C"/>
</dbReference>
<name>A0A196S8H2_BLAHN</name>
<dbReference type="PANTHER" id="PTHR43986">
    <property type="entry name" value="ELONGATION FACTOR 1-GAMMA"/>
    <property type="match status" value="1"/>
</dbReference>
<dbReference type="SUPFAM" id="SSF47616">
    <property type="entry name" value="GST C-terminal domain-like"/>
    <property type="match status" value="1"/>
</dbReference>
<dbReference type="InterPro" id="IPR036433">
    <property type="entry name" value="EF1B_G_C_sf"/>
</dbReference>
<comment type="caution">
    <text evidence="8">The sequence shown here is derived from an EMBL/GenBank/DDBJ whole genome shotgun (WGS) entry which is preliminary data.</text>
</comment>
<evidence type="ECO:0000256" key="3">
    <source>
        <dbReference type="PROSITE-ProRule" id="PRU00519"/>
    </source>
</evidence>
<evidence type="ECO:0000313" key="8">
    <source>
        <dbReference type="EMBL" id="OAO12656.1"/>
    </source>
</evidence>
<dbReference type="InterPro" id="IPR010987">
    <property type="entry name" value="Glutathione-S-Trfase_C-like"/>
</dbReference>
<dbReference type="AlphaFoldDB" id="A0A196S8H2"/>
<feature type="transmembrane region" description="Helical" evidence="5">
    <location>
        <begin position="135"/>
        <end position="160"/>
    </location>
</feature>
<feature type="compositionally biased region" description="Basic and acidic residues" evidence="4">
    <location>
        <begin position="390"/>
        <end position="408"/>
    </location>
</feature>
<dbReference type="PROSITE" id="PS50405">
    <property type="entry name" value="GST_CTER"/>
    <property type="match status" value="1"/>
</dbReference>
<dbReference type="Gene3D" id="1.20.1050.10">
    <property type="match status" value="1"/>
</dbReference>
<sequence length="571" mass="64646">MSSEHCPSSVQKTILVGMNLALVIVGIAMTGATLYYSGKNTIMTQLDKYVGCGVGLITTLFPLILVCGGYKSRGYVILNNCIMAVLGIAVTDSALLYFDPVKSNEMKKALNLPMGVAISMLSSPSFHSWVDAHLLIVGIAIGSFASLLFLTVLLGILYAYHTRVINRGPFTVSQKDDSYWGHIHVMEALIAAQYNHVKVYYCNFKVVKTTYPQSLLSMNLKSTLPALKTIEDTTIKTPSIAQYIASLERHSNLMGQKRRHYSEVMKWSQRCTKELAPAISSWLDITSGRVPFNKEQQTKNKRTILSFLDTLDEWLVNHTFLVGERITLADISMACQLLYPMEFLVDPYQRTSFHSVMRWFLTCVNQPQFKVVMGQVQLCQTPLKPVPYVEKKAPKEKKEEKPVEETPKKPAKNPLELLPPTTLDLDNWKRVYSNTHSDFYSVMDTFWAMYDAAGWSLWFCDYMYNDENKKGFMTANLVSGFIQRCDELRKYAFGNMSILKGENDAFFTIKGAWLMRGDSIQPMLDANPDSASYTWKKVDIHNEADKKELADLWCASETIDGKEINSNEVFK</sequence>
<keyword evidence="5" id="KW-1133">Transmembrane helix</keyword>
<dbReference type="CDD" id="cd03181">
    <property type="entry name" value="GST_C_EF1Bgamma_like"/>
    <property type="match status" value="1"/>
</dbReference>
<dbReference type="Pfam" id="PF00647">
    <property type="entry name" value="EF1G"/>
    <property type="match status" value="1"/>
</dbReference>
<dbReference type="GO" id="GO:0005737">
    <property type="term" value="C:cytoplasm"/>
    <property type="evidence" value="ECO:0007669"/>
    <property type="project" value="TreeGrafter"/>
</dbReference>
<dbReference type="Pfam" id="PF00043">
    <property type="entry name" value="GST_C"/>
    <property type="match status" value="1"/>
</dbReference>
<feature type="transmembrane region" description="Helical" evidence="5">
    <location>
        <begin position="49"/>
        <end position="71"/>
    </location>
</feature>
<dbReference type="GO" id="GO:0005634">
    <property type="term" value="C:nucleus"/>
    <property type="evidence" value="ECO:0007669"/>
    <property type="project" value="TreeGrafter"/>
</dbReference>
<dbReference type="STRING" id="478820.A0A196S8H2"/>
<keyword evidence="5" id="KW-0472">Membrane</keyword>
<evidence type="ECO:0000313" key="9">
    <source>
        <dbReference type="Proteomes" id="UP000078348"/>
    </source>
</evidence>
<keyword evidence="5" id="KW-0812">Transmembrane</keyword>
<dbReference type="FunFam" id="3.30.70.1010:FF:000001">
    <property type="entry name" value="Elongation factor 1-gamma 1"/>
    <property type="match status" value="1"/>
</dbReference>
<feature type="region of interest" description="Disordered" evidence="4">
    <location>
        <begin position="390"/>
        <end position="414"/>
    </location>
</feature>
<feature type="domain" description="EF-1-gamma C-terminal" evidence="6">
    <location>
        <begin position="411"/>
        <end position="571"/>
    </location>
</feature>
<feature type="transmembrane region" description="Helical" evidence="5">
    <location>
        <begin position="14"/>
        <end position="37"/>
    </location>
</feature>
<keyword evidence="1 3" id="KW-0251">Elongation factor</keyword>
<keyword evidence="9" id="KW-1185">Reference proteome</keyword>
<feature type="transmembrane region" description="Helical" evidence="5">
    <location>
        <begin position="77"/>
        <end position="98"/>
    </location>
</feature>
<dbReference type="SUPFAM" id="SSF89942">
    <property type="entry name" value="eEF1-gamma domain"/>
    <property type="match status" value="1"/>
</dbReference>
<evidence type="ECO:0000259" key="6">
    <source>
        <dbReference type="PROSITE" id="PS50040"/>
    </source>
</evidence>
<reference evidence="8 9" key="1">
    <citation type="submission" date="2016-05" db="EMBL/GenBank/DDBJ databases">
        <title>Nuclear genome of Blastocystis sp. subtype 1 NandII.</title>
        <authorList>
            <person name="Gentekaki E."/>
            <person name="Curtis B."/>
            <person name="Stairs C."/>
            <person name="Eme L."/>
            <person name="Herman E."/>
            <person name="Klimes V."/>
            <person name="Arias M.C."/>
            <person name="Elias M."/>
            <person name="Hilliou F."/>
            <person name="Klute M."/>
            <person name="Malik S.-B."/>
            <person name="Pightling A."/>
            <person name="Rachubinski R."/>
            <person name="Salas D."/>
            <person name="Schlacht A."/>
            <person name="Suga H."/>
            <person name="Archibald J."/>
            <person name="Ball S.G."/>
            <person name="Clark G."/>
            <person name="Dacks J."/>
            <person name="Van Der Giezen M."/>
            <person name="Tsaousis A."/>
            <person name="Roger A."/>
        </authorList>
    </citation>
    <scope>NUCLEOTIDE SEQUENCE [LARGE SCALE GENOMIC DNA]</scope>
    <source>
        <strain evidence="9">ATCC 50177 / NandII</strain>
    </source>
</reference>
<dbReference type="EMBL" id="LXWW01000528">
    <property type="protein sequence ID" value="OAO12656.1"/>
    <property type="molecule type" value="Genomic_DNA"/>
</dbReference>
<dbReference type="InterPro" id="IPR004046">
    <property type="entry name" value="GST_C"/>
</dbReference>
<feature type="domain" description="GST C-terminal" evidence="7">
    <location>
        <begin position="257"/>
        <end position="383"/>
    </location>
</feature>
<dbReference type="PROSITE" id="PS50040">
    <property type="entry name" value="EF1G_C"/>
    <property type="match status" value="1"/>
</dbReference>
<dbReference type="Proteomes" id="UP000078348">
    <property type="component" value="Unassembled WGS sequence"/>
</dbReference>
<dbReference type="PANTHER" id="PTHR43986:SF1">
    <property type="entry name" value="ELONGATION FACTOR 1-GAMMA"/>
    <property type="match status" value="1"/>
</dbReference>
<dbReference type="GO" id="GO:0003746">
    <property type="term" value="F:translation elongation factor activity"/>
    <property type="evidence" value="ECO:0007669"/>
    <property type="project" value="UniProtKB-UniRule"/>
</dbReference>
<dbReference type="SMART" id="SM01183">
    <property type="entry name" value="EF1G"/>
    <property type="match status" value="1"/>
</dbReference>
<keyword evidence="2 3" id="KW-0648">Protein biosynthesis</keyword>
<organism evidence="8 9">
    <name type="scientific">Blastocystis sp. subtype 1 (strain ATCC 50177 / NandII)</name>
    <dbReference type="NCBI Taxonomy" id="478820"/>
    <lineage>
        <taxon>Eukaryota</taxon>
        <taxon>Sar</taxon>
        <taxon>Stramenopiles</taxon>
        <taxon>Bigyra</taxon>
        <taxon>Opalozoa</taxon>
        <taxon>Opalinata</taxon>
        <taxon>Blastocystidae</taxon>
        <taxon>Blastocystis</taxon>
    </lineage>
</organism>
<dbReference type="FunFam" id="1.20.1050.10:FF:000006">
    <property type="entry name" value="Elongation factor 1 gamma"/>
    <property type="match status" value="1"/>
</dbReference>
<dbReference type="Gene3D" id="3.30.70.1010">
    <property type="entry name" value="Translation elongation factor EF1B, gamma chain, conserved domain"/>
    <property type="match status" value="1"/>
</dbReference>
<protein>
    <submittedName>
        <fullName evidence="8">Elongation factor 1-gamma</fullName>
    </submittedName>
</protein>
<dbReference type="InterPro" id="IPR050802">
    <property type="entry name" value="EF-GSTs"/>
</dbReference>
<evidence type="ECO:0000259" key="7">
    <source>
        <dbReference type="PROSITE" id="PS50405"/>
    </source>
</evidence>
<evidence type="ECO:0000256" key="5">
    <source>
        <dbReference type="SAM" id="Phobius"/>
    </source>
</evidence>
<accession>A0A196S8H2</accession>
<dbReference type="OrthoDB" id="249703at2759"/>
<evidence type="ECO:0000256" key="4">
    <source>
        <dbReference type="SAM" id="MobiDB-lite"/>
    </source>
</evidence>
<dbReference type="InterPro" id="IPR036282">
    <property type="entry name" value="Glutathione-S-Trfase_C_sf"/>
</dbReference>